<evidence type="ECO:0000313" key="2">
    <source>
        <dbReference type="Proteomes" id="UP001642409"/>
    </source>
</evidence>
<name>A0ABP1JTU4_9EUKA</name>
<gene>
    <name evidence="1" type="ORF">HINF_LOCUS40988</name>
</gene>
<keyword evidence="2" id="KW-1185">Reference proteome</keyword>
<protein>
    <submittedName>
        <fullName evidence="1">Uncharacterized protein</fullName>
    </submittedName>
</protein>
<sequence length="152" mass="17744">MFQVFNSINYYENFSHIFVNNIFVMSERSDNLQAVITATAQMCEHLYGTIMGFVDMCVHLYENVYNIDVIHKYLQQLPGQSVQLDETFITIFNIIQQLNSVCNELLEILEAIHTASAGLRKESAYQLIDMDLEEEPLYPCMAELHRHLKRLF</sequence>
<accession>A0ABP1JTU4</accession>
<organism evidence="1 2">
    <name type="scientific">Hexamita inflata</name>
    <dbReference type="NCBI Taxonomy" id="28002"/>
    <lineage>
        <taxon>Eukaryota</taxon>
        <taxon>Metamonada</taxon>
        <taxon>Diplomonadida</taxon>
        <taxon>Hexamitidae</taxon>
        <taxon>Hexamitinae</taxon>
        <taxon>Hexamita</taxon>
    </lineage>
</organism>
<evidence type="ECO:0000313" key="1">
    <source>
        <dbReference type="EMBL" id="CAL6045335.1"/>
    </source>
</evidence>
<dbReference type="Proteomes" id="UP001642409">
    <property type="component" value="Unassembled WGS sequence"/>
</dbReference>
<comment type="caution">
    <text evidence="1">The sequence shown here is derived from an EMBL/GenBank/DDBJ whole genome shotgun (WGS) entry which is preliminary data.</text>
</comment>
<proteinExistence type="predicted"/>
<dbReference type="EMBL" id="CAXDID020000163">
    <property type="protein sequence ID" value="CAL6045335.1"/>
    <property type="molecule type" value="Genomic_DNA"/>
</dbReference>
<reference evidence="1 2" key="1">
    <citation type="submission" date="2024-07" db="EMBL/GenBank/DDBJ databases">
        <authorList>
            <person name="Akdeniz Z."/>
        </authorList>
    </citation>
    <scope>NUCLEOTIDE SEQUENCE [LARGE SCALE GENOMIC DNA]</scope>
</reference>